<comment type="domain">
    <text evidence="11 12">The DHHC domain is required for palmitoyltransferase activity.</text>
</comment>
<comment type="similarity">
    <text evidence="11">Belongs to the DHHC palmitoyltransferase family. PFA4 subfamily.</text>
</comment>
<gene>
    <name evidence="11" type="primary">PFA4</name>
    <name evidence="15" type="ORF">N7493_006857</name>
</gene>
<feature type="transmembrane region" description="Helical" evidence="11 12">
    <location>
        <begin position="69"/>
        <end position="90"/>
    </location>
</feature>
<feature type="domain" description="Palmitoyltransferase DHHC" evidence="14">
    <location>
        <begin position="146"/>
        <end position="275"/>
    </location>
</feature>
<dbReference type="Proteomes" id="UP001215712">
    <property type="component" value="Unassembled WGS sequence"/>
</dbReference>
<evidence type="ECO:0000313" key="15">
    <source>
        <dbReference type="EMBL" id="KAJ5719979.1"/>
    </source>
</evidence>
<reference evidence="15" key="1">
    <citation type="journal article" date="2023" name="IMA Fungus">
        <title>Comparative genomic study of the Penicillium genus elucidates a diverse pangenome and 15 lateral gene transfer events.</title>
        <authorList>
            <person name="Petersen C."/>
            <person name="Sorensen T."/>
            <person name="Nielsen M.R."/>
            <person name="Sondergaard T.E."/>
            <person name="Sorensen J.L."/>
            <person name="Fitzpatrick D.A."/>
            <person name="Frisvad J.C."/>
            <person name="Nielsen K.L."/>
        </authorList>
    </citation>
    <scope>NUCLEOTIDE SEQUENCE</scope>
    <source>
        <strain evidence="15">IBT 17514</strain>
    </source>
</reference>
<evidence type="ECO:0000256" key="7">
    <source>
        <dbReference type="ARBA" id="ARBA00023139"/>
    </source>
</evidence>
<feature type="transmembrane region" description="Helical" evidence="11 12">
    <location>
        <begin position="102"/>
        <end position="121"/>
    </location>
</feature>
<keyword evidence="5 11" id="KW-1133">Transmembrane helix</keyword>
<keyword evidence="6 11" id="KW-0472">Membrane</keyword>
<dbReference type="EC" id="2.3.1.225" evidence="11"/>
<comment type="catalytic activity">
    <reaction evidence="10 11 12">
        <text>L-cysteinyl-[protein] + hexadecanoyl-CoA = S-hexadecanoyl-L-cysteinyl-[protein] + CoA</text>
        <dbReference type="Rhea" id="RHEA:36683"/>
        <dbReference type="Rhea" id="RHEA-COMP:10131"/>
        <dbReference type="Rhea" id="RHEA-COMP:11032"/>
        <dbReference type="ChEBI" id="CHEBI:29950"/>
        <dbReference type="ChEBI" id="CHEBI:57287"/>
        <dbReference type="ChEBI" id="CHEBI:57379"/>
        <dbReference type="ChEBI" id="CHEBI:74151"/>
        <dbReference type="EC" id="2.3.1.225"/>
    </reaction>
</comment>
<feature type="transmembrane region" description="Helical" evidence="11 12">
    <location>
        <begin position="197"/>
        <end position="216"/>
    </location>
</feature>
<evidence type="ECO:0000256" key="4">
    <source>
        <dbReference type="ARBA" id="ARBA00022824"/>
    </source>
</evidence>
<evidence type="ECO:0000256" key="8">
    <source>
        <dbReference type="ARBA" id="ARBA00023288"/>
    </source>
</evidence>
<evidence type="ECO:0000256" key="10">
    <source>
        <dbReference type="ARBA" id="ARBA00048048"/>
    </source>
</evidence>
<evidence type="ECO:0000259" key="14">
    <source>
        <dbReference type="Pfam" id="PF01529"/>
    </source>
</evidence>
<reference evidence="15" key="2">
    <citation type="submission" date="2023-01" db="EMBL/GenBank/DDBJ databases">
        <authorList>
            <person name="Petersen C."/>
        </authorList>
    </citation>
    <scope>NUCLEOTIDE SEQUENCE</scope>
    <source>
        <strain evidence="15">IBT 17514</strain>
    </source>
</reference>
<dbReference type="AlphaFoldDB" id="A0AAD6MV43"/>
<comment type="subcellular location">
    <subcellularLocation>
        <location evidence="11">Endoplasmic reticulum membrane</location>
        <topology evidence="11">Multi-pass membrane protein</topology>
    </subcellularLocation>
    <subcellularLocation>
        <location evidence="1">Membrane</location>
        <topology evidence="1">Multi-pass membrane protein</topology>
    </subcellularLocation>
</comment>
<evidence type="ECO:0000256" key="5">
    <source>
        <dbReference type="ARBA" id="ARBA00022989"/>
    </source>
</evidence>
<evidence type="ECO:0000256" key="9">
    <source>
        <dbReference type="ARBA" id="ARBA00023315"/>
    </source>
</evidence>
<dbReference type="Pfam" id="PF01529">
    <property type="entry name" value="DHHC"/>
    <property type="match status" value="1"/>
</dbReference>
<keyword evidence="2 11" id="KW-0808">Transferase</keyword>
<organism evidence="15 16">
    <name type="scientific">Penicillium malachiteum</name>
    <dbReference type="NCBI Taxonomy" id="1324776"/>
    <lineage>
        <taxon>Eukaryota</taxon>
        <taxon>Fungi</taxon>
        <taxon>Dikarya</taxon>
        <taxon>Ascomycota</taxon>
        <taxon>Pezizomycotina</taxon>
        <taxon>Eurotiomycetes</taxon>
        <taxon>Eurotiomycetidae</taxon>
        <taxon>Eurotiales</taxon>
        <taxon>Aspergillaceae</taxon>
        <taxon>Penicillium</taxon>
    </lineage>
</organism>
<keyword evidence="4 11" id="KW-0256">Endoplasmic reticulum</keyword>
<evidence type="ECO:0000256" key="1">
    <source>
        <dbReference type="ARBA" id="ARBA00004141"/>
    </source>
</evidence>
<feature type="region of interest" description="Disordered" evidence="13">
    <location>
        <begin position="370"/>
        <end position="408"/>
    </location>
</feature>
<proteinExistence type="inferred from homology"/>
<keyword evidence="16" id="KW-1185">Reference proteome</keyword>
<keyword evidence="8 11" id="KW-0449">Lipoprotein</keyword>
<protein>
    <recommendedName>
        <fullName evidence="11">Palmitoyltransferase PFA4</fullName>
        <ecNumber evidence="11">2.3.1.225</ecNumber>
    </recommendedName>
    <alternativeName>
        <fullName evidence="11">Protein S-acyltransferase</fullName>
        <shortName evidence="11">PAT</shortName>
    </alternativeName>
    <alternativeName>
        <fullName evidence="11">Protein fatty acyltransferase 4</fullName>
    </alternativeName>
</protein>
<evidence type="ECO:0000256" key="13">
    <source>
        <dbReference type="SAM" id="MobiDB-lite"/>
    </source>
</evidence>
<dbReference type="GO" id="GO:0005789">
    <property type="term" value="C:endoplasmic reticulum membrane"/>
    <property type="evidence" value="ECO:0007669"/>
    <property type="project" value="UniProtKB-SubCell"/>
</dbReference>
<feature type="transmembrane region" description="Helical" evidence="11 12">
    <location>
        <begin position="236"/>
        <end position="258"/>
    </location>
</feature>
<feature type="active site" description="S-palmitoyl cysteine intermediate" evidence="11">
    <location>
        <position position="179"/>
    </location>
</feature>
<keyword evidence="9 11" id="KW-0012">Acyltransferase</keyword>
<name>A0AAD6MV43_9EURO</name>
<comment type="caution">
    <text evidence="15">The sequence shown here is derived from an EMBL/GenBank/DDBJ whole genome shotgun (WGS) entry which is preliminary data.</text>
</comment>
<feature type="region of interest" description="Disordered" evidence="13">
    <location>
        <begin position="439"/>
        <end position="482"/>
    </location>
</feature>
<evidence type="ECO:0000256" key="6">
    <source>
        <dbReference type="ARBA" id="ARBA00023136"/>
    </source>
</evidence>
<dbReference type="InterPro" id="IPR039859">
    <property type="entry name" value="PFA4/ZDH16/20/ERF2-like"/>
</dbReference>
<keyword evidence="3 11" id="KW-0812">Transmembrane</keyword>
<dbReference type="EMBL" id="JAQJAN010000009">
    <property type="protein sequence ID" value="KAJ5719979.1"/>
    <property type="molecule type" value="Genomic_DNA"/>
</dbReference>
<evidence type="ECO:0000256" key="12">
    <source>
        <dbReference type="RuleBase" id="RU079119"/>
    </source>
</evidence>
<dbReference type="GO" id="GO:0019706">
    <property type="term" value="F:protein-cysteine S-palmitoyltransferase activity"/>
    <property type="evidence" value="ECO:0007669"/>
    <property type="project" value="UniProtKB-UniRule"/>
</dbReference>
<evidence type="ECO:0000256" key="3">
    <source>
        <dbReference type="ARBA" id="ARBA00022692"/>
    </source>
</evidence>
<sequence length="507" mass="58902">MIDEERVERHSKFEIGDPESRLVITNKQTPRRRHVHGLSIFASCSLIRRQQVPTALLKMLSEDFSISQLAVPAVSVLISFLAYTSQYFFLNFESAPLRKDEIWKINIFALCIWICYFRACYVNPGQLPSDPKSVDLDSPQKDNATGRQRWCRRCEAYKPPRSHHCKTCQRCIPKMDHHCPWTSNCVSHFTFPHFIRFLFYAVVGMSYLETLLYERASIVWNDRDLPSYLGPSVVQLAHLFILLVVNSFTVFALFILLVRSLYSMLFNTTTIEAWEMERHETLVRRARVLGGHLEGPGGIKIRIKKQEFPYDIGLWTNIKEGMGGSANIISWFWPLAATPNRRTGWKYETNGFEGSYTQITCMDSAHALRENIDPGSSWPPPDPDRIPLPASQALHDDSQLPKSYSSARETVEAFNRRQSEDINRRTWVSDIQRRKRFHERFQQESYESDEDRGPGPVYGDDSDEGEESWRNAEGERLRDFGVDEDVEFYDEDDVPLAVLMERRKQHR</sequence>
<comment type="function">
    <text evidence="11">Mediates the reversible addition of palmitate to target proteins, thereby regulating their membrane association and biological function.</text>
</comment>
<dbReference type="HAMAP" id="MF_03199">
    <property type="entry name" value="DHHC_PAT_PFA4"/>
    <property type="match status" value="1"/>
</dbReference>
<dbReference type="InterPro" id="IPR033682">
    <property type="entry name" value="PFA4"/>
</dbReference>
<evidence type="ECO:0000313" key="16">
    <source>
        <dbReference type="Proteomes" id="UP001215712"/>
    </source>
</evidence>
<dbReference type="InterPro" id="IPR001594">
    <property type="entry name" value="Palmitoyltrfase_DHHC"/>
</dbReference>
<dbReference type="PROSITE" id="PS50216">
    <property type="entry name" value="DHHC"/>
    <property type="match status" value="1"/>
</dbReference>
<accession>A0AAD6MV43</accession>
<evidence type="ECO:0000256" key="11">
    <source>
        <dbReference type="HAMAP-Rule" id="MF_03199"/>
    </source>
</evidence>
<dbReference type="PANTHER" id="PTHR12246">
    <property type="entry name" value="PALMITOYLTRANSFERASE ZDHHC16"/>
    <property type="match status" value="1"/>
</dbReference>
<evidence type="ECO:0000256" key="2">
    <source>
        <dbReference type="ARBA" id="ARBA00022679"/>
    </source>
</evidence>
<keyword evidence="7 11" id="KW-0564">Palmitate</keyword>
<feature type="compositionally biased region" description="Basic and acidic residues" evidence="13">
    <location>
        <begin position="467"/>
        <end position="481"/>
    </location>
</feature>